<dbReference type="PROSITE" id="PS50005">
    <property type="entry name" value="TPR"/>
    <property type="match status" value="1"/>
</dbReference>
<reference evidence="2" key="1">
    <citation type="submission" date="2018-05" db="EMBL/GenBank/DDBJ databases">
        <authorList>
            <person name="Lanie J.A."/>
            <person name="Ng W.-L."/>
            <person name="Kazmierczak K.M."/>
            <person name="Andrzejewski T.M."/>
            <person name="Davidsen T.M."/>
            <person name="Wayne K.J."/>
            <person name="Tettelin H."/>
            <person name="Glass J.I."/>
            <person name="Rusch D."/>
            <person name="Podicherti R."/>
            <person name="Tsui H.-C.T."/>
            <person name="Winkler M.E."/>
        </authorList>
    </citation>
    <scope>NUCLEOTIDE SEQUENCE</scope>
</reference>
<dbReference type="InterPro" id="IPR011990">
    <property type="entry name" value="TPR-like_helical_dom_sf"/>
</dbReference>
<dbReference type="AlphaFoldDB" id="A0A382GKK4"/>
<gene>
    <name evidence="2" type="ORF">METZ01_LOCUS227555</name>
</gene>
<organism evidence="2">
    <name type="scientific">marine metagenome</name>
    <dbReference type="NCBI Taxonomy" id="408172"/>
    <lineage>
        <taxon>unclassified sequences</taxon>
        <taxon>metagenomes</taxon>
        <taxon>ecological metagenomes</taxon>
    </lineage>
</organism>
<accession>A0A382GKK4</accession>
<keyword evidence="1" id="KW-1133">Transmembrane helix</keyword>
<dbReference type="SUPFAM" id="SSF48452">
    <property type="entry name" value="TPR-like"/>
    <property type="match status" value="1"/>
</dbReference>
<feature type="transmembrane region" description="Helical" evidence="1">
    <location>
        <begin position="21"/>
        <end position="40"/>
    </location>
</feature>
<keyword evidence="1" id="KW-0812">Transmembrane</keyword>
<sequence>MTMKLVDSNLYQERNLHEKKLMKLHIFFLLCVCLHANLLFSSVTVIGREGAALCYQEAEMGNSGYSSINTCLKALQDQFLTTQDRSGTQVNLGIVLNNSFLPDRALRAFSKAKISEELKPEILLNSGNSYFIKTEFWKAIEYYDKSIKSGLKDRAAAFYNKGLSYEMLKDMNSAIVNYKKALLLKPEKVYLKKKGKLVEGGYWSE</sequence>
<proteinExistence type="predicted"/>
<evidence type="ECO:0000313" key="2">
    <source>
        <dbReference type="EMBL" id="SVB74701.1"/>
    </source>
</evidence>
<dbReference type="InterPro" id="IPR019734">
    <property type="entry name" value="TPR_rpt"/>
</dbReference>
<name>A0A382GKK4_9ZZZZ</name>
<evidence type="ECO:0000256" key="1">
    <source>
        <dbReference type="SAM" id="Phobius"/>
    </source>
</evidence>
<protein>
    <submittedName>
        <fullName evidence="2">Uncharacterized protein</fullName>
    </submittedName>
</protein>
<keyword evidence="1" id="KW-0472">Membrane</keyword>
<dbReference type="SMART" id="SM00028">
    <property type="entry name" value="TPR"/>
    <property type="match status" value="2"/>
</dbReference>
<dbReference type="EMBL" id="UINC01055616">
    <property type="protein sequence ID" value="SVB74701.1"/>
    <property type="molecule type" value="Genomic_DNA"/>
</dbReference>
<dbReference type="Pfam" id="PF00515">
    <property type="entry name" value="TPR_1"/>
    <property type="match status" value="1"/>
</dbReference>
<dbReference type="Gene3D" id="1.25.40.10">
    <property type="entry name" value="Tetratricopeptide repeat domain"/>
    <property type="match status" value="1"/>
</dbReference>